<protein>
    <submittedName>
        <fullName evidence="1">Phage-related protein</fullName>
    </submittedName>
</protein>
<keyword evidence="2" id="KW-1185">Reference proteome</keyword>
<dbReference type="Proteomes" id="UP000184192">
    <property type="component" value="Unassembled WGS sequence"/>
</dbReference>
<dbReference type="EMBL" id="FQZN01000017">
    <property type="protein sequence ID" value="SHJ18180.1"/>
    <property type="molecule type" value="Genomic_DNA"/>
</dbReference>
<reference evidence="2" key="1">
    <citation type="submission" date="2016-11" db="EMBL/GenBank/DDBJ databases">
        <authorList>
            <person name="Varghese N."/>
            <person name="Submissions S."/>
        </authorList>
    </citation>
    <scope>NUCLEOTIDE SEQUENCE [LARGE SCALE GENOMIC DNA]</scope>
    <source>
        <strain evidence="2">DSM 26884</strain>
    </source>
</reference>
<gene>
    <name evidence="1" type="ORF">SAMN05444350_11798</name>
</gene>
<dbReference type="GeneID" id="92712948"/>
<dbReference type="InterPro" id="IPR009241">
    <property type="entry name" value="HigB-like"/>
</dbReference>
<accession>A0A1M6H7L3</accession>
<evidence type="ECO:0000313" key="2">
    <source>
        <dbReference type="Proteomes" id="UP000184192"/>
    </source>
</evidence>
<proteinExistence type="predicted"/>
<dbReference type="AlphaFoldDB" id="A0A1M6H7L3"/>
<organism evidence="1 2">
    <name type="scientific">Bacteroides stercorirosoris</name>
    <dbReference type="NCBI Taxonomy" id="871324"/>
    <lineage>
        <taxon>Bacteria</taxon>
        <taxon>Pseudomonadati</taxon>
        <taxon>Bacteroidota</taxon>
        <taxon>Bacteroidia</taxon>
        <taxon>Bacteroidales</taxon>
        <taxon>Bacteroidaceae</taxon>
        <taxon>Bacteroides</taxon>
    </lineage>
</organism>
<evidence type="ECO:0000313" key="1">
    <source>
        <dbReference type="EMBL" id="SHJ18180.1"/>
    </source>
</evidence>
<sequence>MEYKREIIVHGDYFAEFYDKQVSSVRQKINYVLNLLRVEEHIPSRFFRNIENVRGLFEIRIEMESNIFRIFCCFDEGKLVVLFNGFQKKTQKTPLKEIEKATSIMKEYFDLKKKGNRL</sequence>
<dbReference type="RefSeq" id="WP_025831978.1">
    <property type="nucleotide sequence ID" value="NZ_FQZN01000017.1"/>
</dbReference>
<name>A0A1M6H7L3_9BACE</name>
<dbReference type="Pfam" id="PF05973">
    <property type="entry name" value="Gp49"/>
    <property type="match status" value="1"/>
</dbReference>